<accession>A0AAW1ISL2</accession>
<sequence length="49" mass="5983">KEDEKEQQMKIKAVEKEQRDQQRWEEKKQLKEKEIDAIVMLAKAIAERK</sequence>
<dbReference type="AlphaFoldDB" id="A0AAW1ISL2"/>
<reference evidence="2 3" key="1">
    <citation type="journal article" date="2024" name="BMC Genomics">
        <title>De novo assembly and annotation of Popillia japonica's genome with initial clues to its potential as an invasive pest.</title>
        <authorList>
            <person name="Cucini C."/>
            <person name="Boschi S."/>
            <person name="Funari R."/>
            <person name="Cardaioli E."/>
            <person name="Iannotti N."/>
            <person name="Marturano G."/>
            <person name="Paoli F."/>
            <person name="Bruttini M."/>
            <person name="Carapelli A."/>
            <person name="Frati F."/>
            <person name="Nardi F."/>
        </authorList>
    </citation>
    <scope>NUCLEOTIDE SEQUENCE [LARGE SCALE GENOMIC DNA]</scope>
    <source>
        <strain evidence="2">DMR45628</strain>
    </source>
</reference>
<keyword evidence="3" id="KW-1185">Reference proteome</keyword>
<dbReference type="EMBL" id="JASPKY010000577">
    <property type="protein sequence ID" value="KAK9692571.1"/>
    <property type="molecule type" value="Genomic_DNA"/>
</dbReference>
<evidence type="ECO:0000256" key="1">
    <source>
        <dbReference type="SAM" id="MobiDB-lite"/>
    </source>
</evidence>
<feature type="region of interest" description="Disordered" evidence="1">
    <location>
        <begin position="1"/>
        <end position="20"/>
    </location>
</feature>
<gene>
    <name evidence="2" type="ORF">QE152_g35070</name>
</gene>
<protein>
    <submittedName>
        <fullName evidence="2">Uncharacterized protein</fullName>
    </submittedName>
</protein>
<feature type="non-terminal residue" evidence="2">
    <location>
        <position position="1"/>
    </location>
</feature>
<evidence type="ECO:0000313" key="2">
    <source>
        <dbReference type="EMBL" id="KAK9692571.1"/>
    </source>
</evidence>
<evidence type="ECO:0000313" key="3">
    <source>
        <dbReference type="Proteomes" id="UP001458880"/>
    </source>
</evidence>
<proteinExistence type="predicted"/>
<organism evidence="2 3">
    <name type="scientific">Popillia japonica</name>
    <name type="common">Japanese beetle</name>
    <dbReference type="NCBI Taxonomy" id="7064"/>
    <lineage>
        <taxon>Eukaryota</taxon>
        <taxon>Metazoa</taxon>
        <taxon>Ecdysozoa</taxon>
        <taxon>Arthropoda</taxon>
        <taxon>Hexapoda</taxon>
        <taxon>Insecta</taxon>
        <taxon>Pterygota</taxon>
        <taxon>Neoptera</taxon>
        <taxon>Endopterygota</taxon>
        <taxon>Coleoptera</taxon>
        <taxon>Polyphaga</taxon>
        <taxon>Scarabaeiformia</taxon>
        <taxon>Scarabaeidae</taxon>
        <taxon>Rutelinae</taxon>
        <taxon>Popillia</taxon>
    </lineage>
</organism>
<comment type="caution">
    <text evidence="2">The sequence shown here is derived from an EMBL/GenBank/DDBJ whole genome shotgun (WGS) entry which is preliminary data.</text>
</comment>
<name>A0AAW1ISL2_POPJA</name>
<dbReference type="Proteomes" id="UP001458880">
    <property type="component" value="Unassembled WGS sequence"/>
</dbReference>